<accession>A0ABR9XGL9</accession>
<organism evidence="2 3">
    <name type="scientific">Mucilaginibacter boryungensis</name>
    <dbReference type="NCBI Taxonomy" id="768480"/>
    <lineage>
        <taxon>Bacteria</taxon>
        <taxon>Pseudomonadati</taxon>
        <taxon>Bacteroidota</taxon>
        <taxon>Sphingobacteriia</taxon>
        <taxon>Sphingobacteriales</taxon>
        <taxon>Sphingobacteriaceae</taxon>
        <taxon>Mucilaginibacter</taxon>
    </lineage>
</organism>
<feature type="transmembrane region" description="Helical" evidence="1">
    <location>
        <begin position="180"/>
        <end position="207"/>
    </location>
</feature>
<feature type="transmembrane region" description="Helical" evidence="1">
    <location>
        <begin position="134"/>
        <end position="159"/>
    </location>
</feature>
<dbReference type="RefSeq" id="WP_194105576.1">
    <property type="nucleotide sequence ID" value="NZ_JADFFM010000001.1"/>
</dbReference>
<feature type="transmembrane region" description="Helical" evidence="1">
    <location>
        <begin position="99"/>
        <end position="122"/>
    </location>
</feature>
<dbReference type="Proteomes" id="UP000632774">
    <property type="component" value="Unassembled WGS sequence"/>
</dbReference>
<evidence type="ECO:0000313" key="3">
    <source>
        <dbReference type="Proteomes" id="UP000632774"/>
    </source>
</evidence>
<feature type="transmembrane region" description="Helical" evidence="1">
    <location>
        <begin position="21"/>
        <end position="46"/>
    </location>
</feature>
<reference evidence="2 3" key="1">
    <citation type="submission" date="2020-10" db="EMBL/GenBank/DDBJ databases">
        <title>Mucilaginibacter mali sp. nov., isolated from rhizosphere soil of apple orchard.</title>
        <authorList>
            <person name="Lee J.-S."/>
            <person name="Kim H.S."/>
            <person name="Kim J.-S."/>
        </authorList>
    </citation>
    <scope>NUCLEOTIDE SEQUENCE [LARGE SCALE GENOMIC DNA]</scope>
    <source>
        <strain evidence="2 3">KCTC 23157</strain>
    </source>
</reference>
<name>A0ABR9XGL9_9SPHI</name>
<evidence type="ECO:0000313" key="2">
    <source>
        <dbReference type="EMBL" id="MBE9666205.1"/>
    </source>
</evidence>
<keyword evidence="1" id="KW-0812">Transmembrane</keyword>
<keyword evidence="1" id="KW-0472">Membrane</keyword>
<dbReference type="EMBL" id="JADFFM010000001">
    <property type="protein sequence ID" value="MBE9666205.1"/>
    <property type="molecule type" value="Genomic_DNA"/>
</dbReference>
<keyword evidence="1" id="KW-1133">Transmembrane helix</keyword>
<gene>
    <name evidence="2" type="ORF">IRJ18_07515</name>
</gene>
<keyword evidence="3" id="KW-1185">Reference proteome</keyword>
<sequence>MYHPFSVAETIKAAWNIVKKNFVTIIIYSALAVVALVVIQLINFIFRSSADYAIQVILFFLLMIMQGYTTLGLYKLIFTLIDSEFYEFEFSQIVPSMRMVLSYITISLIFAFIVTTFNFFIIDTWLVNYPATQTIVKFFGVLILMYLALRYMFCVCFIVDDDSGPFESLRQSFAITKGNLAKIILILLISIALIALGVIALFIGIIITYPLVNIILVVTYRKLVYSHMDVDDDIAETN</sequence>
<comment type="caution">
    <text evidence="2">The sequence shown here is derived from an EMBL/GenBank/DDBJ whole genome shotgun (WGS) entry which is preliminary data.</text>
</comment>
<feature type="transmembrane region" description="Helical" evidence="1">
    <location>
        <begin position="52"/>
        <end position="78"/>
    </location>
</feature>
<protein>
    <submittedName>
        <fullName evidence="2">Glycerophosphoryl diester phosphodiesterase membrane domain-containing protein</fullName>
    </submittedName>
</protein>
<proteinExistence type="predicted"/>
<evidence type="ECO:0000256" key="1">
    <source>
        <dbReference type="SAM" id="Phobius"/>
    </source>
</evidence>